<evidence type="ECO:0000313" key="1">
    <source>
        <dbReference type="EMBL" id="EPD69316.1"/>
    </source>
</evidence>
<proteinExistence type="predicted"/>
<dbReference type="AlphaFoldDB" id="S2YYH9"/>
<keyword evidence="2" id="KW-1185">Reference proteome</keyword>
<dbReference type="HOGENOM" id="CLU_1755779_0_0_11"/>
<reference evidence="1 2" key="1">
    <citation type="submission" date="2013-05" db="EMBL/GenBank/DDBJ databases">
        <title>The Genome Sequence of Corynebacterium pyruviciproducens 1773O (ATCC BAA-1742).</title>
        <authorList>
            <consortium name="The Broad Institute Genomics Platform"/>
            <person name="Earl A."/>
            <person name="Ward D."/>
            <person name="Feldgarden M."/>
            <person name="Gevers D."/>
            <person name="Tong J."/>
            <person name="Walker B."/>
            <person name="Young S."/>
            <person name="Zeng Q."/>
            <person name="Gargeya S."/>
            <person name="Fitzgerald M."/>
            <person name="Haas B."/>
            <person name="Abouelleil A."/>
            <person name="Allen A.W."/>
            <person name="Alvarado L."/>
            <person name="Arachchi H.M."/>
            <person name="Berlin A.M."/>
            <person name="Chapman S.B."/>
            <person name="Gainer-Dewar J."/>
            <person name="Goldberg J."/>
            <person name="Griggs A."/>
            <person name="Gujja S."/>
            <person name="Hansen M."/>
            <person name="Howarth C."/>
            <person name="Imamovic A."/>
            <person name="Ireland A."/>
            <person name="Larimer J."/>
            <person name="McCowan C."/>
            <person name="Murphy C."/>
            <person name="Pearson M."/>
            <person name="Poon T.W."/>
            <person name="Priest M."/>
            <person name="Roberts A."/>
            <person name="Saif S."/>
            <person name="Shea T."/>
            <person name="Sisk P."/>
            <person name="Sykes S."/>
            <person name="Wortman J."/>
            <person name="Nusbaum C."/>
            <person name="Birren B."/>
        </authorList>
    </citation>
    <scope>NUCLEOTIDE SEQUENCE [LARGE SCALE GENOMIC DNA]</scope>
    <source>
        <strain evidence="1 2">ATCC BAA-1742</strain>
    </source>
</reference>
<dbReference type="Proteomes" id="UP000014408">
    <property type="component" value="Unassembled WGS sequence"/>
</dbReference>
<dbReference type="RefSeq" id="WP_016457946.1">
    <property type="nucleotide sequence ID" value="NZ_KE150446.1"/>
</dbReference>
<sequence length="148" mass="16433">MYASISDLPYDFYSAIMNTLGGSEPDAAPTLATTFGELLDTLENALTPDRGPHLLSAVEQAVKLGCDFATHDDSWTPLLTRALTLHERFCHAYPPSSQRIVTWLDHYIDCIPERLPHHDFGAYSPLIKQQDLATAIESFPQGDDTRIS</sequence>
<evidence type="ECO:0000313" key="2">
    <source>
        <dbReference type="Proteomes" id="UP000014408"/>
    </source>
</evidence>
<dbReference type="PATRIC" id="fig|1125779.3.peg.1165"/>
<organism evidence="1 2">
    <name type="scientific">Corynebacterium pyruviciproducens ATCC BAA-1742</name>
    <dbReference type="NCBI Taxonomy" id="1125779"/>
    <lineage>
        <taxon>Bacteria</taxon>
        <taxon>Bacillati</taxon>
        <taxon>Actinomycetota</taxon>
        <taxon>Actinomycetes</taxon>
        <taxon>Mycobacteriales</taxon>
        <taxon>Corynebacteriaceae</taxon>
        <taxon>Corynebacterium</taxon>
    </lineage>
</organism>
<gene>
    <name evidence="1" type="ORF">HMPREF1219_01184</name>
</gene>
<protein>
    <submittedName>
        <fullName evidence="1">Uncharacterized protein</fullName>
    </submittedName>
</protein>
<accession>S2YYH9</accession>
<name>S2YYH9_9CORY</name>
<comment type="caution">
    <text evidence="1">The sequence shown here is derived from an EMBL/GenBank/DDBJ whole genome shotgun (WGS) entry which is preliminary data.</text>
</comment>
<dbReference type="EMBL" id="ATBY01000013">
    <property type="protein sequence ID" value="EPD69316.1"/>
    <property type="molecule type" value="Genomic_DNA"/>
</dbReference>